<organism evidence="1 2">
    <name type="scientific">Photobacterium indicum</name>
    <dbReference type="NCBI Taxonomy" id="81447"/>
    <lineage>
        <taxon>Bacteria</taxon>
        <taxon>Pseudomonadati</taxon>
        <taxon>Pseudomonadota</taxon>
        <taxon>Gammaproteobacteria</taxon>
        <taxon>Vibrionales</taxon>
        <taxon>Vibrionaceae</taxon>
        <taxon>Photobacterium</taxon>
    </lineage>
</organism>
<sequence length="161" mass="17071">MKKAVVLLALLALVGCDEDDVKDILNGQTKVFAVSGVQVENSSTGLPNGYYKLSDLNDGTKASLPDSLPDGIKADLTNAGITVHAQSCGQIVVSDEGLCFESGNKACVPDEIKKVGLDVYKIDLDDIKTAKNLDFYPTLAAELGGLFVQIDYDDVNCATLK</sequence>
<reference evidence="1 2" key="1">
    <citation type="submission" date="2018-03" db="EMBL/GenBank/DDBJ databases">
        <title>Whole genome sequencing of Histamine producing bacteria.</title>
        <authorList>
            <person name="Butler K."/>
        </authorList>
    </citation>
    <scope>NUCLEOTIDE SEQUENCE [LARGE SCALE GENOMIC DNA]</scope>
    <source>
        <strain evidence="1 2">ATCC 19614</strain>
    </source>
</reference>
<keyword evidence="2" id="KW-1185">Reference proteome</keyword>
<evidence type="ECO:0000313" key="2">
    <source>
        <dbReference type="Proteomes" id="UP000241803"/>
    </source>
</evidence>
<accession>A0A2T3LEB9</accession>
<dbReference type="Proteomes" id="UP000241803">
    <property type="component" value="Unassembled WGS sequence"/>
</dbReference>
<name>A0A2T3LEB9_9GAMM</name>
<evidence type="ECO:0000313" key="1">
    <source>
        <dbReference type="EMBL" id="PSV49727.1"/>
    </source>
</evidence>
<protein>
    <submittedName>
        <fullName evidence="1">Uncharacterized protein</fullName>
    </submittedName>
</protein>
<comment type="caution">
    <text evidence="1">The sequence shown here is derived from an EMBL/GenBank/DDBJ whole genome shotgun (WGS) entry which is preliminary data.</text>
</comment>
<gene>
    <name evidence="1" type="ORF">C9J47_03960</name>
</gene>
<proteinExistence type="predicted"/>
<dbReference type="PROSITE" id="PS51257">
    <property type="entry name" value="PROKAR_LIPOPROTEIN"/>
    <property type="match status" value="1"/>
</dbReference>
<dbReference type="EMBL" id="PYOC01000001">
    <property type="protein sequence ID" value="PSV49727.1"/>
    <property type="molecule type" value="Genomic_DNA"/>
</dbReference>
<dbReference type="RefSeq" id="WP_107252344.1">
    <property type="nucleotide sequence ID" value="NZ_PYOC01000001.1"/>
</dbReference>
<dbReference type="AlphaFoldDB" id="A0A2T3LEB9"/>